<dbReference type="InterPro" id="IPR001763">
    <property type="entry name" value="Rhodanese-like_dom"/>
</dbReference>
<name>A0ABW6SDT2_9NOCA</name>
<sequence>MTYRADIFRSDTLISAEELHSRMELGQPLTILDVRWRPDRPDGRVDHAFGHIEGAVYVDLENQLADRSVRGQGPYPLPSGRSVQTAARGWGVRNGVPIIVYDNWNRAGSARAWWILRAAGATEVRILDGGLTAWTAAGHGIVTGPEHPDPGDIDLTHDDLHRGELPTLTEIAAVPAAGVVIDASGRYDRPFEPIRHPIPGARHIPGRALLDAHGFLRPVSELEELFARADVYQAPVVGVCCGSGVMAAVGIAALTVLGVNAALIPGSWSHATAAADRIAAPTP</sequence>
<reference evidence="4 5" key="1">
    <citation type="submission" date="2024-10" db="EMBL/GenBank/DDBJ databases">
        <title>The Natural Products Discovery Center: Release of the First 8490 Sequenced Strains for Exploring Actinobacteria Biosynthetic Diversity.</title>
        <authorList>
            <person name="Kalkreuter E."/>
            <person name="Kautsar S.A."/>
            <person name="Yang D."/>
            <person name="Bader C.D."/>
            <person name="Teijaro C.N."/>
            <person name="Fluegel L."/>
            <person name="Davis C.M."/>
            <person name="Simpson J.R."/>
            <person name="Lauterbach L."/>
            <person name="Steele A.D."/>
            <person name="Gui C."/>
            <person name="Meng S."/>
            <person name="Li G."/>
            <person name="Viehrig K."/>
            <person name="Ye F."/>
            <person name="Su P."/>
            <person name="Kiefer A.F."/>
            <person name="Nichols A."/>
            <person name="Cepeda A.J."/>
            <person name="Yan W."/>
            <person name="Fan B."/>
            <person name="Jiang Y."/>
            <person name="Adhikari A."/>
            <person name="Zheng C.-J."/>
            <person name="Schuster L."/>
            <person name="Cowan T.M."/>
            <person name="Smanski M.J."/>
            <person name="Chevrette M.G."/>
            <person name="De Carvalho L.P.S."/>
            <person name="Shen B."/>
        </authorList>
    </citation>
    <scope>NUCLEOTIDE SEQUENCE [LARGE SCALE GENOMIC DNA]</scope>
    <source>
        <strain evidence="4 5">NPDC002593</strain>
    </source>
</reference>
<dbReference type="CDD" id="cd01448">
    <property type="entry name" value="TST_Repeat_1"/>
    <property type="match status" value="1"/>
</dbReference>
<evidence type="ECO:0000259" key="3">
    <source>
        <dbReference type="PROSITE" id="PS50206"/>
    </source>
</evidence>
<dbReference type="SUPFAM" id="SSF52821">
    <property type="entry name" value="Rhodanese/Cell cycle control phosphatase"/>
    <property type="match status" value="2"/>
</dbReference>
<dbReference type="PANTHER" id="PTHR11364:SF27">
    <property type="entry name" value="SULFURTRANSFERASE"/>
    <property type="match status" value="1"/>
</dbReference>
<proteinExistence type="predicted"/>
<accession>A0ABW6SDT2</accession>
<dbReference type="SMART" id="SM00450">
    <property type="entry name" value="RHOD"/>
    <property type="match status" value="2"/>
</dbReference>
<keyword evidence="1 4" id="KW-0808">Transferase</keyword>
<evidence type="ECO:0000256" key="2">
    <source>
        <dbReference type="ARBA" id="ARBA00022737"/>
    </source>
</evidence>
<dbReference type="PROSITE" id="PS50206">
    <property type="entry name" value="RHODANESE_3"/>
    <property type="match status" value="2"/>
</dbReference>
<evidence type="ECO:0000256" key="1">
    <source>
        <dbReference type="ARBA" id="ARBA00022679"/>
    </source>
</evidence>
<organism evidence="4 5">
    <name type="scientific">Nocardia jiangxiensis</name>
    <dbReference type="NCBI Taxonomy" id="282685"/>
    <lineage>
        <taxon>Bacteria</taxon>
        <taxon>Bacillati</taxon>
        <taxon>Actinomycetota</taxon>
        <taxon>Actinomycetes</taxon>
        <taxon>Mycobacteriales</taxon>
        <taxon>Nocardiaceae</taxon>
        <taxon>Nocardia</taxon>
    </lineage>
</organism>
<feature type="domain" description="Rhodanese" evidence="3">
    <location>
        <begin position="25"/>
        <end position="143"/>
    </location>
</feature>
<dbReference type="EMBL" id="JBIAQY010000027">
    <property type="protein sequence ID" value="MFF3574488.1"/>
    <property type="molecule type" value="Genomic_DNA"/>
</dbReference>
<dbReference type="Pfam" id="PF00581">
    <property type="entry name" value="Rhodanese"/>
    <property type="match status" value="1"/>
</dbReference>
<dbReference type="Gene3D" id="3.40.250.10">
    <property type="entry name" value="Rhodanese-like domain"/>
    <property type="match status" value="2"/>
</dbReference>
<dbReference type="EC" id="2.8.1.-" evidence="4"/>
<keyword evidence="2" id="KW-0677">Repeat</keyword>
<dbReference type="PANTHER" id="PTHR11364">
    <property type="entry name" value="THIOSULFATE SULFERTANSFERASE"/>
    <property type="match status" value="1"/>
</dbReference>
<comment type="caution">
    <text evidence="4">The sequence shown here is derived from an EMBL/GenBank/DDBJ whole genome shotgun (WGS) entry which is preliminary data.</text>
</comment>
<evidence type="ECO:0000313" key="4">
    <source>
        <dbReference type="EMBL" id="MFF3574488.1"/>
    </source>
</evidence>
<protein>
    <submittedName>
        <fullName evidence="4">Sulfurtransferase</fullName>
        <ecNumber evidence="4">2.8.1.-</ecNumber>
    </submittedName>
</protein>
<evidence type="ECO:0000313" key="5">
    <source>
        <dbReference type="Proteomes" id="UP001601992"/>
    </source>
</evidence>
<keyword evidence="5" id="KW-1185">Reference proteome</keyword>
<dbReference type="GO" id="GO:0016740">
    <property type="term" value="F:transferase activity"/>
    <property type="evidence" value="ECO:0007669"/>
    <property type="project" value="UniProtKB-KW"/>
</dbReference>
<dbReference type="Proteomes" id="UP001601992">
    <property type="component" value="Unassembled WGS sequence"/>
</dbReference>
<gene>
    <name evidence="4" type="ORF">ACFYXQ_42750</name>
</gene>
<feature type="domain" description="Rhodanese" evidence="3">
    <location>
        <begin position="174"/>
        <end position="280"/>
    </location>
</feature>
<dbReference type="InterPro" id="IPR045078">
    <property type="entry name" value="TST/MPST-like"/>
</dbReference>
<dbReference type="RefSeq" id="WP_387406864.1">
    <property type="nucleotide sequence ID" value="NZ_JBIAQY010000027.1"/>
</dbReference>
<dbReference type="InterPro" id="IPR036873">
    <property type="entry name" value="Rhodanese-like_dom_sf"/>
</dbReference>